<evidence type="ECO:0000256" key="1">
    <source>
        <dbReference type="SAM" id="MobiDB-lite"/>
    </source>
</evidence>
<proteinExistence type="predicted"/>
<name>A0A2H1VNU7_SPOFR</name>
<accession>A0A2H1VNU7</accession>
<gene>
    <name evidence="2" type="ORF">SFRICE_016276</name>
</gene>
<sequence length="217" mass="23822">MGENHPMTSPALGEAGGYVKLLLTKNQPVPTSARLEVGAPVNPLETVAALYADVYPALPKHRDMDTIVTDCPRRQKLRGTALPALVEDDSEEVFEPEQRSYVMRTEGLRRQKSISPQRREKLRRTLALPSLSHSCFSSRSPGNLLARKQADGSPDGKQSLPPIGTRNARVVTNTCDTIYIVCRFYVSPDGKQSPPPVVTRNTSGVTSALPAFWDLEI</sequence>
<organism evidence="2">
    <name type="scientific">Spodoptera frugiperda</name>
    <name type="common">Fall armyworm</name>
    <dbReference type="NCBI Taxonomy" id="7108"/>
    <lineage>
        <taxon>Eukaryota</taxon>
        <taxon>Metazoa</taxon>
        <taxon>Ecdysozoa</taxon>
        <taxon>Arthropoda</taxon>
        <taxon>Hexapoda</taxon>
        <taxon>Insecta</taxon>
        <taxon>Pterygota</taxon>
        <taxon>Neoptera</taxon>
        <taxon>Endopterygota</taxon>
        <taxon>Lepidoptera</taxon>
        <taxon>Glossata</taxon>
        <taxon>Ditrysia</taxon>
        <taxon>Noctuoidea</taxon>
        <taxon>Noctuidae</taxon>
        <taxon>Amphipyrinae</taxon>
        <taxon>Spodoptera</taxon>
    </lineage>
</organism>
<evidence type="ECO:0000313" key="2">
    <source>
        <dbReference type="EMBL" id="SOQ42505.1"/>
    </source>
</evidence>
<dbReference type="EMBL" id="ODYU01003572">
    <property type="protein sequence ID" value="SOQ42505.1"/>
    <property type="molecule type" value="Genomic_DNA"/>
</dbReference>
<reference evidence="2" key="1">
    <citation type="submission" date="2016-07" db="EMBL/GenBank/DDBJ databases">
        <authorList>
            <person name="Bretaudeau A."/>
        </authorList>
    </citation>
    <scope>NUCLEOTIDE SEQUENCE</scope>
    <source>
        <strain evidence="2">Rice</strain>
        <tissue evidence="2">Whole body</tissue>
    </source>
</reference>
<protein>
    <submittedName>
        <fullName evidence="2">SFRICE_016276</fullName>
    </submittedName>
</protein>
<dbReference type="AlphaFoldDB" id="A0A2H1VNU7"/>
<feature type="region of interest" description="Disordered" evidence="1">
    <location>
        <begin position="133"/>
        <end position="164"/>
    </location>
</feature>